<evidence type="ECO:0000259" key="1">
    <source>
        <dbReference type="PROSITE" id="PS50943"/>
    </source>
</evidence>
<dbReference type="Pfam" id="PF01381">
    <property type="entry name" value="HTH_3"/>
    <property type="match status" value="1"/>
</dbReference>
<dbReference type="InterPro" id="IPR010982">
    <property type="entry name" value="Lambda_DNA-bd_dom_sf"/>
</dbReference>
<feature type="domain" description="HTH cro/C1-type" evidence="1">
    <location>
        <begin position="3"/>
        <end position="63"/>
    </location>
</feature>
<proteinExistence type="predicted"/>
<organism evidence="2 3">
    <name type="scientific">Mycobacterium timonense</name>
    <dbReference type="NCBI Taxonomy" id="701043"/>
    <lineage>
        <taxon>Bacteria</taxon>
        <taxon>Bacillati</taxon>
        <taxon>Actinomycetota</taxon>
        <taxon>Actinomycetes</taxon>
        <taxon>Mycobacteriales</taxon>
        <taxon>Mycobacteriaceae</taxon>
        <taxon>Mycobacterium</taxon>
        <taxon>Mycobacterium avium complex (MAC)</taxon>
    </lineage>
</organism>
<dbReference type="SUPFAM" id="SSF47413">
    <property type="entry name" value="lambda repressor-like DNA-binding domains"/>
    <property type="match status" value="1"/>
</dbReference>
<accession>A0ABX3TSD3</accession>
<dbReference type="Gene3D" id="1.10.260.40">
    <property type="entry name" value="lambda repressor-like DNA-binding domains"/>
    <property type="match status" value="1"/>
</dbReference>
<dbReference type="CDD" id="cd00093">
    <property type="entry name" value="HTH_XRE"/>
    <property type="match status" value="1"/>
</dbReference>
<dbReference type="SMART" id="SM00530">
    <property type="entry name" value="HTH_XRE"/>
    <property type="match status" value="1"/>
</dbReference>
<evidence type="ECO:0000313" key="2">
    <source>
        <dbReference type="EMBL" id="ORB81735.1"/>
    </source>
</evidence>
<comment type="caution">
    <text evidence="2">The sequence shown here is derived from an EMBL/GenBank/DDBJ whole genome shotgun (WGS) entry which is preliminary data.</text>
</comment>
<name>A0ABX3TSD3_9MYCO</name>
<dbReference type="InterPro" id="IPR001387">
    <property type="entry name" value="Cro/C1-type_HTH"/>
</dbReference>
<sequence length="81" mass="8777">MTIATLRKAKGMTLQAVCDHIHEEHGLKVDRGTVSAIELGHRGASAQMLAAIADALGVHVMDIDTAYEPRRRREACEDVPA</sequence>
<protein>
    <recommendedName>
        <fullName evidence="1">HTH cro/C1-type domain-containing protein</fullName>
    </recommendedName>
</protein>
<dbReference type="PROSITE" id="PS50943">
    <property type="entry name" value="HTH_CROC1"/>
    <property type="match status" value="1"/>
</dbReference>
<gene>
    <name evidence="2" type="ORF">BST46_01680</name>
</gene>
<dbReference type="EMBL" id="MVIL01000003">
    <property type="protein sequence ID" value="ORB81735.1"/>
    <property type="molecule type" value="Genomic_DNA"/>
</dbReference>
<reference evidence="2 3" key="1">
    <citation type="submission" date="2017-02" db="EMBL/GenBank/DDBJ databases">
        <title>The new phylogeny of genus Mycobacterium.</title>
        <authorList>
            <person name="Tortoli E."/>
            <person name="Trovato A."/>
            <person name="Cirillo D.M."/>
        </authorList>
    </citation>
    <scope>NUCLEOTIDE SEQUENCE [LARGE SCALE GENOMIC DNA]</scope>
    <source>
        <strain evidence="2 3">CCUG 56329</strain>
    </source>
</reference>
<dbReference type="Proteomes" id="UP000192847">
    <property type="component" value="Unassembled WGS sequence"/>
</dbReference>
<evidence type="ECO:0000313" key="3">
    <source>
        <dbReference type="Proteomes" id="UP000192847"/>
    </source>
</evidence>
<keyword evidence="3" id="KW-1185">Reference proteome</keyword>